<dbReference type="GO" id="GO:1901137">
    <property type="term" value="P:carbohydrate derivative biosynthetic process"/>
    <property type="evidence" value="ECO:0007669"/>
    <property type="project" value="UniProtKB-ARBA"/>
</dbReference>
<dbReference type="Pfam" id="PF13579">
    <property type="entry name" value="Glyco_trans_4_4"/>
    <property type="match status" value="1"/>
</dbReference>
<accession>A0A0K2B3I3</accession>
<dbReference type="InterPro" id="IPR028098">
    <property type="entry name" value="Glyco_trans_4-like_N"/>
</dbReference>
<gene>
    <name evidence="5" type="primary">cgc10</name>
    <name evidence="5" type="ORF">SAM23877_6666</name>
</gene>
<dbReference type="PANTHER" id="PTHR45947:SF3">
    <property type="entry name" value="SULFOQUINOVOSYL TRANSFERASE SQD2"/>
    <property type="match status" value="1"/>
</dbReference>
<dbReference type="KEGG" id="samb:SAM23877_6666"/>
<name>A0A0K2B3I3_STRA7</name>
<evidence type="ECO:0000313" key="5">
    <source>
        <dbReference type="EMBL" id="AKZ59711.1"/>
    </source>
</evidence>
<dbReference type="SUPFAM" id="SSF53756">
    <property type="entry name" value="UDP-Glycosyltransferase/glycogen phosphorylase"/>
    <property type="match status" value="1"/>
</dbReference>
<sequence>MSGLRVRYVHRGYFPARAGAELMTQYLAATMSRRGWDAGVYSGHVDQDTARFMQETGVKVQPFPATPDDADPADLVHAFDAYHPQDIAVGLRLARAWDVPFAVTPASAPEVWPDRAAVLDACRRADAVFALSTAERDTLRDAGVRDAALHIIGQGPHLPGTPDPARFRREHGIDGPMVLFLGRKMRSKGYVTLLEATRLIWEDHPDTSFVFMGPRWDDDCAQRFAEYADPRIIELDMADEDAKHSALAACELVCVPSTVDLFPLVYVEAWACRKPVVASTFLGSGEVVTHGRDGLLARPAAGPVAEAVGRLLARPSERRAMGRHGHDRVRRELGWDAVADRVHTVYRTLIAARKQTEKAR</sequence>
<evidence type="ECO:0000313" key="6">
    <source>
        <dbReference type="Proteomes" id="UP000061018"/>
    </source>
</evidence>
<keyword evidence="1" id="KW-0328">Glycosyltransferase</keyword>
<dbReference type="Gene3D" id="3.40.50.2000">
    <property type="entry name" value="Glycogen Phosphorylase B"/>
    <property type="match status" value="2"/>
</dbReference>
<reference evidence="6" key="1">
    <citation type="journal article" date="2015" name="J. Biotechnol.">
        <title>Complete genome sequence of Streptomyces ambofaciens ATCC 23877, the spiramycin producer.</title>
        <authorList>
            <person name="Thibessard A."/>
            <person name="Haas D."/>
            <person name="Gerbaud C."/>
            <person name="Aigle B."/>
            <person name="Lautru S."/>
            <person name="Pernodet J.L."/>
            <person name="Leblond P."/>
        </authorList>
    </citation>
    <scope>NUCLEOTIDE SEQUENCE [LARGE SCALE GENOMIC DNA]</scope>
    <source>
        <strain evidence="6">ATCC 23877 / 3486 / DSM 40053 / JCM 4204 / NBRC 12836 / NRRL B-2516</strain>
    </source>
</reference>
<protein>
    <submittedName>
        <fullName evidence="5">Putative glycosyl transferase</fullName>
    </submittedName>
</protein>
<dbReference type="AlphaFoldDB" id="A0A0K2B3I3"/>
<dbReference type="Pfam" id="PF00534">
    <property type="entry name" value="Glycos_transf_1"/>
    <property type="match status" value="1"/>
</dbReference>
<dbReference type="EMBL" id="CP012382">
    <property type="protein sequence ID" value="AKZ59711.1"/>
    <property type="molecule type" value="Genomic_DNA"/>
</dbReference>
<dbReference type="GO" id="GO:0016758">
    <property type="term" value="F:hexosyltransferase activity"/>
    <property type="evidence" value="ECO:0007669"/>
    <property type="project" value="TreeGrafter"/>
</dbReference>
<dbReference type="InterPro" id="IPR001296">
    <property type="entry name" value="Glyco_trans_1"/>
</dbReference>
<evidence type="ECO:0000259" key="4">
    <source>
        <dbReference type="Pfam" id="PF13579"/>
    </source>
</evidence>
<keyword evidence="2 5" id="KW-0808">Transferase</keyword>
<evidence type="ECO:0000259" key="3">
    <source>
        <dbReference type="Pfam" id="PF00534"/>
    </source>
</evidence>
<evidence type="ECO:0000256" key="2">
    <source>
        <dbReference type="ARBA" id="ARBA00022679"/>
    </source>
</evidence>
<evidence type="ECO:0000256" key="1">
    <source>
        <dbReference type="ARBA" id="ARBA00022676"/>
    </source>
</evidence>
<dbReference type="CDD" id="cd03801">
    <property type="entry name" value="GT4_PimA-like"/>
    <property type="match status" value="1"/>
</dbReference>
<dbReference type="PANTHER" id="PTHR45947">
    <property type="entry name" value="SULFOQUINOVOSYL TRANSFERASE SQD2"/>
    <property type="match status" value="1"/>
</dbReference>
<proteinExistence type="predicted"/>
<dbReference type="STRING" id="1889.SAM40697_6002"/>
<feature type="domain" description="Glycosyltransferase subfamily 4-like N-terminal" evidence="4">
    <location>
        <begin position="19"/>
        <end position="153"/>
    </location>
</feature>
<feature type="domain" description="Glycosyl transferase family 1" evidence="3">
    <location>
        <begin position="168"/>
        <end position="325"/>
    </location>
</feature>
<organism evidence="5 6">
    <name type="scientific">Streptomyces ambofaciens (strain ATCC 23877 / 3486 / DSM 40053 / JCM 4204 / NBRC 12836 / NRRL B-2516)</name>
    <dbReference type="NCBI Taxonomy" id="278992"/>
    <lineage>
        <taxon>Bacteria</taxon>
        <taxon>Bacillati</taxon>
        <taxon>Actinomycetota</taxon>
        <taxon>Actinomycetes</taxon>
        <taxon>Kitasatosporales</taxon>
        <taxon>Streptomycetaceae</taxon>
        <taxon>Streptomyces</taxon>
    </lineage>
</organism>
<dbReference type="InterPro" id="IPR050194">
    <property type="entry name" value="Glycosyltransferase_grp1"/>
</dbReference>
<dbReference type="Proteomes" id="UP000061018">
    <property type="component" value="Chromosome"/>
</dbReference>